<gene>
    <name evidence="1" type="ORF">RUMHYD_00577</name>
</gene>
<keyword evidence="2" id="KW-1185">Reference proteome</keyword>
<reference evidence="1 2" key="1">
    <citation type="submission" date="2009-01" db="EMBL/GenBank/DDBJ databases">
        <authorList>
            <person name="Fulton L."/>
            <person name="Clifton S."/>
            <person name="Fulton B."/>
            <person name="Xu J."/>
            <person name="Minx P."/>
            <person name="Pepin K.H."/>
            <person name="Johnson M."/>
            <person name="Bhonagiri V."/>
            <person name="Nash W.E."/>
            <person name="Mardis E.R."/>
            <person name="Wilson R.K."/>
        </authorList>
    </citation>
    <scope>NUCLEOTIDE SEQUENCE [LARGE SCALE GENOMIC DNA]</scope>
    <source>
        <strain evidence="2">DSM 10507 / JCM 14656 / S5a33</strain>
    </source>
</reference>
<sequence>MIDKRCKKAIAEAMAFLFHKKFRFYGTKNAPRGSHCGGVKDGA</sequence>
<dbReference type="HOGENOM" id="CLU_3261877_0_0_9"/>
<dbReference type="PATRIC" id="fig|476272.21.peg.3584"/>
<evidence type="ECO:0000313" key="2">
    <source>
        <dbReference type="Proteomes" id="UP000003100"/>
    </source>
</evidence>
<evidence type="ECO:0000313" key="1">
    <source>
        <dbReference type="EMBL" id="EEG50491.1"/>
    </source>
</evidence>
<proteinExistence type="predicted"/>
<protein>
    <submittedName>
        <fullName evidence="1">Uncharacterized protein</fullName>
    </submittedName>
</protein>
<feature type="non-terminal residue" evidence="1">
    <location>
        <position position="43"/>
    </location>
</feature>
<dbReference type="Proteomes" id="UP000003100">
    <property type="component" value="Unassembled WGS sequence"/>
</dbReference>
<organism evidence="1 2">
    <name type="scientific">Blautia hydrogenotrophica (strain DSM 10507 / JCM 14656 / S5a33)</name>
    <name type="common">Ruminococcus hydrogenotrophicus</name>
    <dbReference type="NCBI Taxonomy" id="476272"/>
    <lineage>
        <taxon>Bacteria</taxon>
        <taxon>Bacillati</taxon>
        <taxon>Bacillota</taxon>
        <taxon>Clostridia</taxon>
        <taxon>Lachnospirales</taxon>
        <taxon>Lachnospiraceae</taxon>
        <taxon>Blautia</taxon>
    </lineage>
</organism>
<comment type="caution">
    <text evidence="1">The sequence shown here is derived from an EMBL/GenBank/DDBJ whole genome shotgun (WGS) entry which is preliminary data.</text>
</comment>
<dbReference type="EMBL" id="ACBZ01000022">
    <property type="protein sequence ID" value="EEG50491.1"/>
    <property type="molecule type" value="Genomic_DNA"/>
</dbReference>
<dbReference type="AlphaFoldDB" id="C0CIB3"/>
<accession>C0CIB3</accession>
<name>C0CIB3_BLAHS</name>
<reference evidence="1 2" key="2">
    <citation type="submission" date="2009-02" db="EMBL/GenBank/DDBJ databases">
        <title>Draft genome sequence of Blautia hydrogenotrophica DSM 10507 (Ruminococcus hydrogenotrophicus DSM 10507).</title>
        <authorList>
            <person name="Sudarsanam P."/>
            <person name="Ley R."/>
            <person name="Guruge J."/>
            <person name="Turnbaugh P.J."/>
            <person name="Mahowald M."/>
            <person name="Liep D."/>
            <person name="Gordon J."/>
        </authorList>
    </citation>
    <scope>NUCLEOTIDE SEQUENCE [LARGE SCALE GENOMIC DNA]</scope>
    <source>
        <strain evidence="2">DSM 10507 / JCM 14656 / S5a33</strain>
    </source>
</reference>